<evidence type="ECO:0000313" key="7">
    <source>
        <dbReference type="EMBL" id="KAK3031647.1"/>
    </source>
</evidence>
<dbReference type="EMBL" id="JAVXUP010000297">
    <property type="protein sequence ID" value="KAK3031647.1"/>
    <property type="molecule type" value="Genomic_DNA"/>
</dbReference>
<dbReference type="InterPro" id="IPR001128">
    <property type="entry name" value="Cyt_P450"/>
</dbReference>
<dbReference type="AlphaFoldDB" id="A0AA88WPS9"/>
<name>A0AA88WPS9_9ASTE</name>
<dbReference type="GO" id="GO:0016709">
    <property type="term" value="F:oxidoreductase activity, acting on paired donors, with incorporation or reduction of molecular oxygen, NAD(P)H as one donor, and incorporation of one atom of oxygen"/>
    <property type="evidence" value="ECO:0007669"/>
    <property type="project" value="TreeGrafter"/>
</dbReference>
<keyword evidence="3" id="KW-0812">Transmembrane</keyword>
<dbReference type="SUPFAM" id="SSF48264">
    <property type="entry name" value="Cytochrome P450"/>
    <property type="match status" value="1"/>
</dbReference>
<keyword evidence="8" id="KW-1185">Reference proteome</keyword>
<dbReference type="GO" id="GO:0052615">
    <property type="term" value="F:ent-kaurene oxidase activity"/>
    <property type="evidence" value="ECO:0007669"/>
    <property type="project" value="InterPro"/>
</dbReference>
<comment type="caution">
    <text evidence="7">The sequence shown here is derived from an EMBL/GenBank/DDBJ whole genome shotgun (WGS) entry which is preliminary data.</text>
</comment>
<dbReference type="PRINTS" id="PR00463">
    <property type="entry name" value="EP450I"/>
</dbReference>
<evidence type="ECO:0008006" key="9">
    <source>
        <dbReference type="Google" id="ProtNLM"/>
    </source>
</evidence>
<evidence type="ECO:0000256" key="5">
    <source>
        <dbReference type="ARBA" id="ARBA00023002"/>
    </source>
</evidence>
<evidence type="ECO:0000256" key="6">
    <source>
        <dbReference type="ARBA" id="ARBA00023136"/>
    </source>
</evidence>
<reference evidence="7" key="1">
    <citation type="submission" date="2022-12" db="EMBL/GenBank/DDBJ databases">
        <title>Draft genome assemblies for two species of Escallonia (Escalloniales).</title>
        <authorList>
            <person name="Chanderbali A."/>
            <person name="Dervinis C."/>
            <person name="Anghel I."/>
            <person name="Soltis D."/>
            <person name="Soltis P."/>
            <person name="Zapata F."/>
        </authorList>
    </citation>
    <scope>NUCLEOTIDE SEQUENCE</scope>
    <source>
        <strain evidence="7">UCBG64.0493</strain>
        <tissue evidence="7">Leaf</tissue>
    </source>
</reference>
<dbReference type="Pfam" id="PF00067">
    <property type="entry name" value="p450"/>
    <property type="match status" value="1"/>
</dbReference>
<evidence type="ECO:0000256" key="1">
    <source>
        <dbReference type="ARBA" id="ARBA00004167"/>
    </source>
</evidence>
<dbReference type="Gene3D" id="1.10.630.10">
    <property type="entry name" value="Cytochrome P450"/>
    <property type="match status" value="1"/>
</dbReference>
<protein>
    <recommendedName>
        <fullName evidence="9">Cytochrome P450</fullName>
    </recommendedName>
</protein>
<dbReference type="PANTHER" id="PTHR47283:SF1">
    <property type="entry name" value="ENT-KAURENE OXIDASE, CHLOROPLASTIC"/>
    <property type="match status" value="1"/>
</dbReference>
<dbReference type="GO" id="GO:0020037">
    <property type="term" value="F:heme binding"/>
    <property type="evidence" value="ECO:0007669"/>
    <property type="project" value="InterPro"/>
</dbReference>
<evidence type="ECO:0000256" key="4">
    <source>
        <dbReference type="ARBA" id="ARBA00022989"/>
    </source>
</evidence>
<evidence type="ECO:0000256" key="3">
    <source>
        <dbReference type="ARBA" id="ARBA00022692"/>
    </source>
</evidence>
<keyword evidence="4" id="KW-1133">Transmembrane helix</keyword>
<dbReference type="PANTHER" id="PTHR47283">
    <property type="entry name" value="ENT-KAURENE OXIDASE, CHLOROPLASTIC"/>
    <property type="match status" value="1"/>
</dbReference>
<dbReference type="InterPro" id="IPR036396">
    <property type="entry name" value="Cyt_P450_sf"/>
</dbReference>
<organism evidence="7 8">
    <name type="scientific">Escallonia herrerae</name>
    <dbReference type="NCBI Taxonomy" id="1293975"/>
    <lineage>
        <taxon>Eukaryota</taxon>
        <taxon>Viridiplantae</taxon>
        <taxon>Streptophyta</taxon>
        <taxon>Embryophyta</taxon>
        <taxon>Tracheophyta</taxon>
        <taxon>Spermatophyta</taxon>
        <taxon>Magnoliopsida</taxon>
        <taxon>eudicotyledons</taxon>
        <taxon>Gunneridae</taxon>
        <taxon>Pentapetalae</taxon>
        <taxon>asterids</taxon>
        <taxon>campanulids</taxon>
        <taxon>Escalloniales</taxon>
        <taxon>Escalloniaceae</taxon>
        <taxon>Escallonia</taxon>
    </lineage>
</organism>
<dbReference type="GO" id="GO:0009686">
    <property type="term" value="P:gibberellin biosynthetic process"/>
    <property type="evidence" value="ECO:0007669"/>
    <property type="project" value="InterPro"/>
</dbReference>
<dbReference type="GO" id="GO:0005783">
    <property type="term" value="C:endoplasmic reticulum"/>
    <property type="evidence" value="ECO:0007669"/>
    <property type="project" value="TreeGrafter"/>
</dbReference>
<sequence length="208" mass="23618">MVHIKTSYGYELMAKSFSVLKKLTDNYRVSRSSYFGRRVGLVELYSQVVGCIDDTSRRVMYESSACIIAILSQVAQGLKAPVSHSLLRLDIRDHDHRSLVGTGSTEVVDAVIEAFLRSQVASIYVTIYMVAKVYWCYHLNIYGYTIDDKVCEHPKEWRPERFLDENKDSVDPYKMTAFGRGKRVCAGALQTMPISCMAIGKFIQVFES</sequence>
<comment type="subcellular location">
    <subcellularLocation>
        <location evidence="1">Membrane</location>
        <topology evidence="1">Single-pass membrane protein</topology>
    </subcellularLocation>
</comment>
<keyword evidence="5" id="KW-0560">Oxidoreductase</keyword>
<proteinExistence type="inferred from homology"/>
<dbReference type="GO" id="GO:0010241">
    <property type="term" value="P:ent-kaurene oxidation to kaurenoic acid"/>
    <property type="evidence" value="ECO:0007669"/>
    <property type="project" value="InterPro"/>
</dbReference>
<dbReference type="GO" id="GO:0005506">
    <property type="term" value="F:iron ion binding"/>
    <property type="evidence" value="ECO:0007669"/>
    <property type="project" value="InterPro"/>
</dbReference>
<evidence type="ECO:0000256" key="2">
    <source>
        <dbReference type="ARBA" id="ARBA00010617"/>
    </source>
</evidence>
<dbReference type="InterPro" id="IPR044225">
    <property type="entry name" value="KO_chloroplastic"/>
</dbReference>
<gene>
    <name evidence="7" type="ORF">RJ639_035015</name>
</gene>
<keyword evidence="6" id="KW-0472">Membrane</keyword>
<evidence type="ECO:0000313" key="8">
    <source>
        <dbReference type="Proteomes" id="UP001188597"/>
    </source>
</evidence>
<dbReference type="Proteomes" id="UP001188597">
    <property type="component" value="Unassembled WGS sequence"/>
</dbReference>
<dbReference type="GO" id="GO:0009707">
    <property type="term" value="C:chloroplast outer membrane"/>
    <property type="evidence" value="ECO:0007669"/>
    <property type="project" value="TreeGrafter"/>
</dbReference>
<comment type="similarity">
    <text evidence="2">Belongs to the cytochrome P450 family.</text>
</comment>
<accession>A0AA88WPS9</accession>
<dbReference type="InterPro" id="IPR002401">
    <property type="entry name" value="Cyt_P450_E_grp-I"/>
</dbReference>